<protein>
    <submittedName>
        <fullName evidence="2">Uncharacterized protein</fullName>
    </submittedName>
</protein>
<gene>
    <name evidence="2" type="ORF">DPBNPPHM_03659</name>
</gene>
<evidence type="ECO:0000313" key="3">
    <source>
        <dbReference type="Proteomes" id="UP000434580"/>
    </source>
</evidence>
<name>A0A5S9P6V6_9GAMM</name>
<dbReference type="EMBL" id="CACSII010000007">
    <property type="protein sequence ID" value="CAA0099100.1"/>
    <property type="molecule type" value="Genomic_DNA"/>
</dbReference>
<accession>A0A5S9P6V6</accession>
<proteinExistence type="predicted"/>
<dbReference type="OrthoDB" id="9910840at2"/>
<dbReference type="Proteomes" id="UP000434580">
    <property type="component" value="Unassembled WGS sequence"/>
</dbReference>
<dbReference type="PROSITE" id="PS51257">
    <property type="entry name" value="PROKAR_LIPOPROTEIN"/>
    <property type="match status" value="1"/>
</dbReference>
<sequence length="148" mass="15874">MSRLFVVVLVILLGGCDWSLQKEGEPGLLSSENGSGGVSSGSGAGGGGSSANRNGSFNLTVINNSDTDINALRVQPITETDWGPNLVRPARTIPSDGGRILRRINGCNQNYNFRVEDRAGNLLKAEFDRFAPCDTTLTWILFNLEDNS</sequence>
<feature type="compositionally biased region" description="Gly residues" evidence="1">
    <location>
        <begin position="34"/>
        <end position="49"/>
    </location>
</feature>
<reference evidence="2 3" key="1">
    <citation type="submission" date="2019-11" db="EMBL/GenBank/DDBJ databases">
        <authorList>
            <person name="Holert J."/>
        </authorList>
    </citation>
    <scope>NUCLEOTIDE SEQUENCE [LARGE SCALE GENOMIC DNA]</scope>
    <source>
        <strain evidence="2">BC5_2</strain>
    </source>
</reference>
<dbReference type="AlphaFoldDB" id="A0A5S9P6V6"/>
<evidence type="ECO:0000313" key="2">
    <source>
        <dbReference type="EMBL" id="CAA0099100.1"/>
    </source>
</evidence>
<evidence type="ECO:0000256" key="1">
    <source>
        <dbReference type="SAM" id="MobiDB-lite"/>
    </source>
</evidence>
<organism evidence="2 3">
    <name type="scientific">BD1-7 clade bacterium</name>
    <dbReference type="NCBI Taxonomy" id="2029982"/>
    <lineage>
        <taxon>Bacteria</taxon>
        <taxon>Pseudomonadati</taxon>
        <taxon>Pseudomonadota</taxon>
        <taxon>Gammaproteobacteria</taxon>
        <taxon>Cellvibrionales</taxon>
        <taxon>Spongiibacteraceae</taxon>
        <taxon>BD1-7 clade</taxon>
    </lineage>
</organism>
<feature type="region of interest" description="Disordered" evidence="1">
    <location>
        <begin position="28"/>
        <end position="49"/>
    </location>
</feature>